<proteinExistence type="predicted"/>
<dbReference type="PANTHER" id="PTHR34202:SF1">
    <property type="entry name" value="UPF0548 PROTEIN"/>
    <property type="match status" value="1"/>
</dbReference>
<dbReference type="Pfam" id="PF09348">
    <property type="entry name" value="DUF1990"/>
    <property type="match status" value="1"/>
</dbReference>
<evidence type="ECO:0000313" key="2">
    <source>
        <dbReference type="EMBL" id="SDB81368.1"/>
    </source>
</evidence>
<accession>A0A1G6GH81</accession>
<organism evidence="2 3">
    <name type="scientific">Microbacterium enclense</name>
    <dbReference type="NCBI Taxonomy" id="993073"/>
    <lineage>
        <taxon>Bacteria</taxon>
        <taxon>Bacillati</taxon>
        <taxon>Actinomycetota</taxon>
        <taxon>Actinomycetes</taxon>
        <taxon>Micrococcales</taxon>
        <taxon>Microbacteriaceae</taxon>
        <taxon>Microbacterium</taxon>
    </lineage>
</organism>
<evidence type="ECO:0000259" key="1">
    <source>
        <dbReference type="Pfam" id="PF09348"/>
    </source>
</evidence>
<reference evidence="2 3" key="1">
    <citation type="submission" date="2016-09" db="EMBL/GenBank/DDBJ databases">
        <authorList>
            <person name="Capua I."/>
            <person name="De Benedictis P."/>
            <person name="Joannis T."/>
            <person name="Lombin L.H."/>
            <person name="Cattoli G."/>
        </authorList>
    </citation>
    <scope>NUCLEOTIDE SEQUENCE [LARGE SCALE GENOMIC DNA]</scope>
    <source>
        <strain evidence="2 3">NIO-1002</strain>
    </source>
</reference>
<dbReference type="InterPro" id="IPR014457">
    <property type="entry name" value="UCP010260"/>
</dbReference>
<dbReference type="EMBL" id="FMYG01000001">
    <property type="protein sequence ID" value="SDB81368.1"/>
    <property type="molecule type" value="Genomic_DNA"/>
</dbReference>
<feature type="domain" description="DUF1990" evidence="1">
    <location>
        <begin position="19"/>
        <end position="174"/>
    </location>
</feature>
<gene>
    <name evidence="2" type="ORF">SAMN05216418_0239</name>
</gene>
<dbReference type="AlphaFoldDB" id="A0A1G6GH81"/>
<dbReference type="PIRSF" id="PIRSF010260">
    <property type="entry name" value="UCP010260"/>
    <property type="match status" value="1"/>
</dbReference>
<dbReference type="PANTHER" id="PTHR34202">
    <property type="entry name" value="UPF0548 PROTEIN"/>
    <property type="match status" value="1"/>
</dbReference>
<protein>
    <submittedName>
        <fullName evidence="2">Uncharacterized protein, UPF0548 family</fullName>
    </submittedName>
</protein>
<dbReference type="STRING" id="993073.AS029_00040"/>
<evidence type="ECO:0000313" key="3">
    <source>
        <dbReference type="Proteomes" id="UP000183203"/>
    </source>
</evidence>
<name>A0A1G6GH81_9MICO</name>
<dbReference type="Proteomes" id="UP000183203">
    <property type="component" value="Unassembled WGS sequence"/>
</dbReference>
<sequence>MPPRPTPGPGYRGPMDELTYDEVGATAGDMPAGYHHVRARRVIGQGRGDFERAADRLLAGEAQRRAGARVDASETPFRVGTRVTMRLGLGILSFRIPCLVVWTERTATSAGFAYGTLPGHPERGEERFTLTLRESGEVVFEIAAFSRPGRWFTHVGAPLGRLVQAWMTRRYLRAL</sequence>
<dbReference type="InterPro" id="IPR018960">
    <property type="entry name" value="DUF1990"/>
</dbReference>